<sequence length="307" mass="33833">MMANEGSQRRGLLNLGLLVVVVLLAATVWRVSRPTAPAGHVLVPDLHASDIRHITLTRQGEPKLEFARKAGIWRIVAPLQARANRMLVQSLLALPESRSPRRYTLKGLDLEHYGLAPPRVTIHYGNDHALRLGNLNPVNNLRYALAGKHLYLIQNALADLPESPALRWISLDLLPPDAHIRDLALPNLNIRAKSPSGWTVTPRPTHLMSDQIVRLLQNWSLASAYRVTTGPKAPTDGKPAQPIAITLDNGKTYRFTLISTQPELVLRREGLDIDYHLPADTAKALLALGKPERGDDAKGQGRTARAP</sequence>
<accession>A0A1D8IKK6</accession>
<dbReference type="Pfam" id="PF14238">
    <property type="entry name" value="DUF4340"/>
    <property type="match status" value="1"/>
</dbReference>
<feature type="domain" description="DUF4340" evidence="3">
    <location>
        <begin position="73"/>
        <end position="184"/>
    </location>
</feature>
<evidence type="ECO:0000313" key="5">
    <source>
        <dbReference type="Proteomes" id="UP000095401"/>
    </source>
</evidence>
<dbReference type="InterPro" id="IPR025641">
    <property type="entry name" value="DUF4340"/>
</dbReference>
<evidence type="ECO:0000313" key="4">
    <source>
        <dbReference type="EMBL" id="AOU97000.1"/>
    </source>
</evidence>
<dbReference type="KEGG" id="aprs:BI364_02350"/>
<evidence type="ECO:0000256" key="1">
    <source>
        <dbReference type="SAM" id="MobiDB-lite"/>
    </source>
</evidence>
<keyword evidence="2" id="KW-1133">Transmembrane helix</keyword>
<dbReference type="EMBL" id="CP017415">
    <property type="protein sequence ID" value="AOU97000.1"/>
    <property type="molecule type" value="Genomic_DNA"/>
</dbReference>
<organism evidence="4 5">
    <name type="scientific">Acidihalobacter yilgarnensis</name>
    <dbReference type="NCBI Taxonomy" id="2819280"/>
    <lineage>
        <taxon>Bacteria</taxon>
        <taxon>Pseudomonadati</taxon>
        <taxon>Pseudomonadota</taxon>
        <taxon>Gammaproteobacteria</taxon>
        <taxon>Chromatiales</taxon>
        <taxon>Ectothiorhodospiraceae</taxon>
        <taxon>Acidihalobacter</taxon>
    </lineage>
</organism>
<feature type="compositionally biased region" description="Basic and acidic residues" evidence="1">
    <location>
        <begin position="290"/>
        <end position="299"/>
    </location>
</feature>
<feature type="transmembrane region" description="Helical" evidence="2">
    <location>
        <begin position="12"/>
        <end position="31"/>
    </location>
</feature>
<gene>
    <name evidence="4" type="ORF">BI364_02350</name>
</gene>
<evidence type="ECO:0000259" key="3">
    <source>
        <dbReference type="Pfam" id="PF14238"/>
    </source>
</evidence>
<proteinExistence type="predicted"/>
<feature type="region of interest" description="Disordered" evidence="1">
    <location>
        <begin position="288"/>
        <end position="307"/>
    </location>
</feature>
<dbReference type="AlphaFoldDB" id="A0A1D8IKK6"/>
<dbReference type="RefSeq" id="WP_070077391.1">
    <property type="nucleotide sequence ID" value="NZ_CP017415.1"/>
</dbReference>
<evidence type="ECO:0000256" key="2">
    <source>
        <dbReference type="SAM" id="Phobius"/>
    </source>
</evidence>
<protein>
    <recommendedName>
        <fullName evidence="3">DUF4340 domain-containing protein</fullName>
    </recommendedName>
</protein>
<dbReference type="PROSITE" id="PS51318">
    <property type="entry name" value="TAT"/>
    <property type="match status" value="1"/>
</dbReference>
<dbReference type="InterPro" id="IPR006311">
    <property type="entry name" value="TAT_signal"/>
</dbReference>
<keyword evidence="5" id="KW-1185">Reference proteome</keyword>
<dbReference type="Proteomes" id="UP000095401">
    <property type="component" value="Chromosome"/>
</dbReference>
<keyword evidence="2" id="KW-0472">Membrane</keyword>
<name>A0A1D8IKK6_9GAMM</name>
<keyword evidence="2" id="KW-0812">Transmembrane</keyword>
<reference evidence="5" key="1">
    <citation type="submission" date="2016-09" db="EMBL/GenBank/DDBJ databases">
        <title>Acidihalobacter prosperus F5.</title>
        <authorList>
            <person name="Khaleque H.N."/>
            <person name="Ramsay J.P."/>
            <person name="Kaksonen A.H."/>
            <person name="Boxall N.J."/>
            <person name="Watkin E.L.J."/>
        </authorList>
    </citation>
    <scope>NUCLEOTIDE SEQUENCE [LARGE SCALE GENOMIC DNA]</scope>
    <source>
        <strain evidence="5">F5</strain>
    </source>
</reference>